<name>A0A6M2D8D8_RHIMP</name>
<dbReference type="EMBL" id="GHWJ01009569">
    <property type="protein sequence ID" value="NOV42306.1"/>
    <property type="molecule type" value="Transcribed_RNA"/>
</dbReference>
<sequence>MHISPEIWGFVFVWSTLLAVSVQANATRSDQALGVSTTPSTKTPRPAGCCSPRGAKHVRPFGLGAPCRWSSQCLPRSACVQGHCQRCNTSDTVGNGPCAVWRRRRHTSFHVFRTAMIISASIVAALLGCFIAGVITRAFMSQPDHEESIAFASSSSTAMPEPEPRVQQERPPAYTDILREQQEELPSYVEAMRRPMNSTSRTNPAYVIDIT</sequence>
<organism evidence="4">
    <name type="scientific">Rhipicephalus microplus</name>
    <name type="common">Cattle tick</name>
    <name type="synonym">Boophilus microplus</name>
    <dbReference type="NCBI Taxonomy" id="6941"/>
    <lineage>
        <taxon>Eukaryota</taxon>
        <taxon>Metazoa</taxon>
        <taxon>Ecdysozoa</taxon>
        <taxon>Arthropoda</taxon>
        <taxon>Chelicerata</taxon>
        <taxon>Arachnida</taxon>
        <taxon>Acari</taxon>
        <taxon>Parasitiformes</taxon>
        <taxon>Ixodida</taxon>
        <taxon>Ixodoidea</taxon>
        <taxon>Ixodidae</taxon>
        <taxon>Rhipicephalinae</taxon>
        <taxon>Rhipicephalus</taxon>
        <taxon>Boophilus</taxon>
    </lineage>
</organism>
<protein>
    <submittedName>
        <fullName evidence="4">Uncharacterized protein</fullName>
    </submittedName>
</protein>
<feature type="transmembrane region" description="Helical" evidence="2">
    <location>
        <begin position="111"/>
        <end position="135"/>
    </location>
</feature>
<keyword evidence="3" id="KW-0732">Signal</keyword>
<evidence type="ECO:0000313" key="4">
    <source>
        <dbReference type="EMBL" id="NOV42306.1"/>
    </source>
</evidence>
<keyword evidence="2" id="KW-1133">Transmembrane helix</keyword>
<feature type="signal peptide" evidence="3">
    <location>
        <begin position="1"/>
        <end position="26"/>
    </location>
</feature>
<feature type="chain" id="PRO_5027075125" evidence="3">
    <location>
        <begin position="27"/>
        <end position="211"/>
    </location>
</feature>
<dbReference type="AlphaFoldDB" id="A0A6M2D8D8"/>
<feature type="region of interest" description="Disordered" evidence="1">
    <location>
        <begin position="149"/>
        <end position="170"/>
    </location>
</feature>
<accession>A0A6M2D8D8</accession>
<reference evidence="4" key="1">
    <citation type="submission" date="2019-09" db="EMBL/GenBank/DDBJ databases">
        <title>Organ-specific transcriptomic study of the physiology of the cattle tick, Rhipicephalus microplus.</title>
        <authorList>
            <person name="Tirloni L."/>
            <person name="Braz G."/>
            <person name="Gandara A.C.P."/>
            <person name="Sabadin G.A."/>
            <person name="da Silva R.M."/>
            <person name="Guizzo M.G."/>
            <person name="Machado J.A."/>
            <person name="Costa E.P."/>
            <person name="Gomes H.F."/>
            <person name="Moraes J."/>
            <person name="Mota M.B.S."/>
            <person name="Mesquita R.D."/>
            <person name="Alvarenga P.H."/>
            <person name="Alves F."/>
            <person name="Seixas A."/>
            <person name="da Fonseca R.N."/>
            <person name="Fogaca A."/>
            <person name="Logullo C."/>
            <person name="Tanaka A."/>
            <person name="Daffre S."/>
            <person name="Termignoni C."/>
            <person name="Vaz I.S.Jr."/>
            <person name="Oliveira P.L."/>
            <person name="Ribeiro J.M."/>
        </authorList>
    </citation>
    <scope>NUCLEOTIDE SEQUENCE</scope>
    <source>
        <strain evidence="4">Porto Alegre</strain>
    </source>
</reference>
<keyword evidence="2" id="KW-0472">Membrane</keyword>
<evidence type="ECO:0000256" key="1">
    <source>
        <dbReference type="SAM" id="MobiDB-lite"/>
    </source>
</evidence>
<evidence type="ECO:0000256" key="3">
    <source>
        <dbReference type="SAM" id="SignalP"/>
    </source>
</evidence>
<proteinExistence type="predicted"/>
<keyword evidence="2" id="KW-0812">Transmembrane</keyword>
<evidence type="ECO:0000256" key="2">
    <source>
        <dbReference type="SAM" id="Phobius"/>
    </source>
</evidence>